<dbReference type="Pfam" id="PF11101">
    <property type="entry name" value="DUF2884"/>
    <property type="match status" value="1"/>
</dbReference>
<feature type="signal peptide" evidence="1">
    <location>
        <begin position="1"/>
        <end position="22"/>
    </location>
</feature>
<dbReference type="EMBL" id="BMYM01000001">
    <property type="protein sequence ID" value="GHD30508.1"/>
    <property type="molecule type" value="Genomic_DNA"/>
</dbReference>
<reference evidence="2" key="1">
    <citation type="journal article" date="2014" name="Int. J. Syst. Evol. Microbiol.">
        <title>Complete genome sequence of Corynebacterium casei LMG S-19264T (=DSM 44701T), isolated from a smear-ripened cheese.</title>
        <authorList>
            <consortium name="US DOE Joint Genome Institute (JGI-PGF)"/>
            <person name="Walter F."/>
            <person name="Albersmeier A."/>
            <person name="Kalinowski J."/>
            <person name="Ruckert C."/>
        </authorList>
    </citation>
    <scope>NUCLEOTIDE SEQUENCE</scope>
    <source>
        <strain evidence="2">KCTC 23430</strain>
    </source>
</reference>
<name>A0A918XH53_9GAMM</name>
<accession>A0A918XH53</accession>
<dbReference type="RefSeq" id="WP_189476238.1">
    <property type="nucleotide sequence ID" value="NZ_BMYM01000001.1"/>
</dbReference>
<evidence type="ECO:0000313" key="2">
    <source>
        <dbReference type="EMBL" id="GHD30508.1"/>
    </source>
</evidence>
<protein>
    <recommendedName>
        <fullName evidence="4">DUF2884 family protein</fullName>
    </recommendedName>
</protein>
<evidence type="ECO:0008006" key="4">
    <source>
        <dbReference type="Google" id="ProtNLM"/>
    </source>
</evidence>
<evidence type="ECO:0000256" key="1">
    <source>
        <dbReference type="SAM" id="SignalP"/>
    </source>
</evidence>
<organism evidence="2 3">
    <name type="scientific">Parahalioglobus pacificus</name>
    <dbReference type="NCBI Taxonomy" id="930806"/>
    <lineage>
        <taxon>Bacteria</taxon>
        <taxon>Pseudomonadati</taxon>
        <taxon>Pseudomonadota</taxon>
        <taxon>Gammaproteobacteria</taxon>
        <taxon>Cellvibrionales</taxon>
        <taxon>Halieaceae</taxon>
        <taxon>Parahalioglobus</taxon>
    </lineage>
</organism>
<feature type="chain" id="PRO_5038125922" description="DUF2884 family protein" evidence="1">
    <location>
        <begin position="23"/>
        <end position="252"/>
    </location>
</feature>
<evidence type="ECO:0000313" key="3">
    <source>
        <dbReference type="Proteomes" id="UP000644693"/>
    </source>
</evidence>
<dbReference type="InterPro" id="IPR021307">
    <property type="entry name" value="DUF2884"/>
</dbReference>
<proteinExistence type="predicted"/>
<dbReference type="Proteomes" id="UP000644693">
    <property type="component" value="Unassembled WGS sequence"/>
</dbReference>
<dbReference type="AlphaFoldDB" id="A0A918XH53"/>
<comment type="caution">
    <text evidence="2">The sequence shown here is derived from an EMBL/GenBank/DDBJ whole genome shotgun (WGS) entry which is preliminary data.</text>
</comment>
<gene>
    <name evidence="2" type="ORF">GCM10007053_12350</name>
</gene>
<sequence length="252" mass="26972">MRFRLKSTVFAGLLALTPSAFAAADESQCDIDISHNVRVSSEIVEVTEGEAPLFTINQAGDLQVRGEAVALETEQRELARAYAGEVSALVPQVIELVSRALELAGGSVQVAFDEAFGEGSQSGTKMNEVIEQARLKFEARAKPEPGVYVLSDNDGELGDELGDEIDALVGEAMGELMGELGRAMTSGEGSFIERMEAFGERMETLGEEIEQSSEVVADFGEEACNSMRRVAALESEMQAAIPAFRGVGISQR</sequence>
<keyword evidence="3" id="KW-1185">Reference proteome</keyword>
<reference evidence="2" key="2">
    <citation type="submission" date="2020-09" db="EMBL/GenBank/DDBJ databases">
        <authorList>
            <person name="Sun Q."/>
            <person name="Kim S."/>
        </authorList>
    </citation>
    <scope>NUCLEOTIDE SEQUENCE</scope>
    <source>
        <strain evidence="2">KCTC 23430</strain>
    </source>
</reference>
<keyword evidence="1" id="KW-0732">Signal</keyword>